<comment type="caution">
    <text evidence="10">The sequence shown here is derived from an EMBL/GenBank/DDBJ whole genome shotgun (WGS) entry which is preliminary data.</text>
</comment>
<dbReference type="PANTHER" id="PTHR41694:SF3">
    <property type="entry name" value="RNA-DIRECTED DNA POLYMERASE-RELATED"/>
    <property type="match status" value="1"/>
</dbReference>
<evidence type="ECO:0000256" key="1">
    <source>
        <dbReference type="ARBA" id="ARBA00010879"/>
    </source>
</evidence>
<feature type="non-terminal residue" evidence="10">
    <location>
        <position position="1"/>
    </location>
</feature>
<dbReference type="Gene3D" id="3.30.70.270">
    <property type="match status" value="2"/>
</dbReference>
<evidence type="ECO:0000256" key="2">
    <source>
        <dbReference type="ARBA" id="ARBA00012180"/>
    </source>
</evidence>
<evidence type="ECO:0000259" key="9">
    <source>
        <dbReference type="PROSITE" id="PS50878"/>
    </source>
</evidence>
<proteinExistence type="inferred from homology"/>
<feature type="domain" description="Reverse transcriptase" evidence="9">
    <location>
        <begin position="1"/>
        <end position="60"/>
    </location>
</feature>
<dbReference type="EMBL" id="WBMV01000448">
    <property type="protein sequence ID" value="NXC24198.1"/>
    <property type="molecule type" value="Genomic_DNA"/>
</dbReference>
<organism evidence="10 11">
    <name type="scientific">Campylorhamphus procurvoides</name>
    <dbReference type="NCBI Taxonomy" id="190295"/>
    <lineage>
        <taxon>Eukaryota</taxon>
        <taxon>Metazoa</taxon>
        <taxon>Chordata</taxon>
        <taxon>Craniata</taxon>
        <taxon>Vertebrata</taxon>
        <taxon>Euteleostomi</taxon>
        <taxon>Archelosauria</taxon>
        <taxon>Archosauria</taxon>
        <taxon>Dinosauria</taxon>
        <taxon>Saurischia</taxon>
        <taxon>Theropoda</taxon>
        <taxon>Coelurosauria</taxon>
        <taxon>Aves</taxon>
        <taxon>Neognathae</taxon>
        <taxon>Neoaves</taxon>
        <taxon>Telluraves</taxon>
        <taxon>Australaves</taxon>
        <taxon>Passeriformes</taxon>
        <taxon>Dendrocolaptidae</taxon>
        <taxon>Campylorhamphus</taxon>
    </lineage>
</organism>
<accession>A0A851M0W4</accession>
<evidence type="ECO:0000256" key="6">
    <source>
        <dbReference type="ARBA" id="ARBA00022759"/>
    </source>
</evidence>
<evidence type="ECO:0000313" key="10">
    <source>
        <dbReference type="EMBL" id="NXC24198.1"/>
    </source>
</evidence>
<evidence type="ECO:0000256" key="7">
    <source>
        <dbReference type="ARBA" id="ARBA00022801"/>
    </source>
</evidence>
<gene>
    <name evidence="10" type="primary">Ervk8</name>
    <name evidence="10" type="ORF">CAMPRO_R16005</name>
</gene>
<dbReference type="Proteomes" id="UP000614027">
    <property type="component" value="Unassembled WGS sequence"/>
</dbReference>
<dbReference type="PANTHER" id="PTHR41694">
    <property type="entry name" value="ENDOGENOUS RETROVIRUS GROUP K MEMBER POL PROTEIN"/>
    <property type="match status" value="1"/>
</dbReference>
<comment type="similarity">
    <text evidence="1">Belongs to the beta type-B retroviral polymerase family. HERV class-II K(HML-2) pol subfamily.</text>
</comment>
<evidence type="ECO:0000313" key="11">
    <source>
        <dbReference type="Proteomes" id="UP000614027"/>
    </source>
</evidence>
<dbReference type="OrthoDB" id="9319918at2759"/>
<evidence type="ECO:0000256" key="5">
    <source>
        <dbReference type="ARBA" id="ARBA00022722"/>
    </source>
</evidence>
<dbReference type="Pfam" id="PF00078">
    <property type="entry name" value="RVT_1"/>
    <property type="match status" value="1"/>
</dbReference>
<dbReference type="InterPro" id="IPR043128">
    <property type="entry name" value="Rev_trsase/Diguanyl_cyclase"/>
</dbReference>
<dbReference type="GO" id="GO:0035613">
    <property type="term" value="F:RNA stem-loop binding"/>
    <property type="evidence" value="ECO:0007669"/>
    <property type="project" value="TreeGrafter"/>
</dbReference>
<keyword evidence="5" id="KW-0540">Nuclease</keyword>
<feature type="non-terminal residue" evidence="10">
    <location>
        <position position="84"/>
    </location>
</feature>
<protein>
    <recommendedName>
        <fullName evidence="2">ribonuclease H</fullName>
        <ecNumber evidence="2">3.1.26.4</ecNumber>
    </recommendedName>
</protein>
<dbReference type="InterPro" id="IPR043502">
    <property type="entry name" value="DNA/RNA_pol_sf"/>
</dbReference>
<keyword evidence="8" id="KW-0695">RNA-directed DNA polymerase</keyword>
<keyword evidence="11" id="KW-1185">Reference proteome</keyword>
<dbReference type="EC" id="3.1.26.4" evidence="2"/>
<keyword evidence="3" id="KW-0808">Transferase</keyword>
<evidence type="ECO:0000256" key="8">
    <source>
        <dbReference type="ARBA" id="ARBA00022918"/>
    </source>
</evidence>
<keyword evidence="4" id="KW-0548">Nucleotidyltransferase</keyword>
<keyword evidence="6" id="KW-0255">Endonuclease</keyword>
<dbReference type="GO" id="GO:0004523">
    <property type="term" value="F:RNA-DNA hybrid ribonuclease activity"/>
    <property type="evidence" value="ECO:0007669"/>
    <property type="project" value="UniProtKB-EC"/>
</dbReference>
<evidence type="ECO:0000256" key="3">
    <source>
        <dbReference type="ARBA" id="ARBA00022679"/>
    </source>
</evidence>
<keyword evidence="7" id="KW-0378">Hydrolase</keyword>
<dbReference type="GO" id="GO:0003964">
    <property type="term" value="F:RNA-directed DNA polymerase activity"/>
    <property type="evidence" value="ECO:0007669"/>
    <property type="project" value="UniProtKB-KW"/>
</dbReference>
<sequence length="84" mass="9643">TFPEATIYHYMDDILIALSDQILLNSATDSTLQKLQSHNFEISSKKIQSVAPWQYLGWKISEKLIQPICLSLYNNIKTLNDLQS</sequence>
<evidence type="ECO:0000256" key="4">
    <source>
        <dbReference type="ARBA" id="ARBA00022695"/>
    </source>
</evidence>
<dbReference type="InterPro" id="IPR000477">
    <property type="entry name" value="RT_dom"/>
</dbReference>
<dbReference type="SUPFAM" id="SSF56672">
    <property type="entry name" value="DNA/RNA polymerases"/>
    <property type="match status" value="1"/>
</dbReference>
<dbReference type="AlphaFoldDB" id="A0A851M0W4"/>
<reference evidence="10" key="1">
    <citation type="submission" date="2019-09" db="EMBL/GenBank/DDBJ databases">
        <title>Bird 10,000 Genomes (B10K) Project - Family phase.</title>
        <authorList>
            <person name="Zhang G."/>
        </authorList>
    </citation>
    <scope>NUCLEOTIDE SEQUENCE</scope>
    <source>
        <strain evidence="10">B10K-DU-001-09</strain>
        <tissue evidence="10">Muscle</tissue>
    </source>
</reference>
<dbReference type="PROSITE" id="PS50878">
    <property type="entry name" value="RT_POL"/>
    <property type="match status" value="1"/>
</dbReference>
<name>A0A851M0W4_9DEND</name>